<evidence type="ECO:0000313" key="2">
    <source>
        <dbReference type="EMBL" id="NOV50645.1"/>
    </source>
</evidence>
<dbReference type="EMBL" id="GIIL01006919">
    <property type="protein sequence ID" value="NOV50645.1"/>
    <property type="molecule type" value="Transcribed_RNA"/>
</dbReference>
<keyword evidence="1" id="KW-0732">Signal</keyword>
<feature type="signal peptide" evidence="1">
    <location>
        <begin position="1"/>
        <end position="17"/>
    </location>
</feature>
<protein>
    <submittedName>
        <fullName evidence="2">Putative secreted protein</fullName>
    </submittedName>
</protein>
<sequence>MNHTILSFCSLLFVLSAFNLSLLIPSRQYCIPKEISKSFYIALSTVAGYSSSDRNCHIRTDSIIGLIFHGLCYKVLCISATISPRSSNSSC</sequence>
<evidence type="ECO:0000256" key="1">
    <source>
        <dbReference type="SAM" id="SignalP"/>
    </source>
</evidence>
<proteinExistence type="predicted"/>
<reference evidence="2" key="1">
    <citation type="submission" date="2020-03" db="EMBL/GenBank/DDBJ databases">
        <title>Transcriptomic Profiling of the Digestive Tract of the Rat Flea, Xenopsylla cheopis, Following Blood Feeding and Infection with Yersinia pestis.</title>
        <authorList>
            <person name="Bland D.M."/>
            <person name="Martens C.A."/>
            <person name="Virtaneva K."/>
            <person name="Kanakabandi K."/>
            <person name="Long D."/>
            <person name="Rosenke R."/>
            <person name="Saturday G.A."/>
            <person name="Hoyt F.H."/>
            <person name="Bruno D.P."/>
            <person name="Ribeiro J.M.C."/>
            <person name="Hinnebusch J."/>
        </authorList>
    </citation>
    <scope>NUCLEOTIDE SEQUENCE</scope>
</reference>
<organism evidence="2">
    <name type="scientific">Xenopsylla cheopis</name>
    <name type="common">Oriental rat flea</name>
    <name type="synonym">Pulex cheopis</name>
    <dbReference type="NCBI Taxonomy" id="163159"/>
    <lineage>
        <taxon>Eukaryota</taxon>
        <taxon>Metazoa</taxon>
        <taxon>Ecdysozoa</taxon>
        <taxon>Arthropoda</taxon>
        <taxon>Hexapoda</taxon>
        <taxon>Insecta</taxon>
        <taxon>Pterygota</taxon>
        <taxon>Neoptera</taxon>
        <taxon>Endopterygota</taxon>
        <taxon>Siphonaptera</taxon>
        <taxon>Pulicidae</taxon>
        <taxon>Xenopsyllinae</taxon>
        <taxon>Xenopsylla</taxon>
    </lineage>
</organism>
<accession>A0A6M2DWC2</accession>
<dbReference type="AlphaFoldDB" id="A0A6M2DWC2"/>
<name>A0A6M2DWC2_XENCH</name>
<feature type="chain" id="PRO_5026992066" evidence="1">
    <location>
        <begin position="18"/>
        <end position="91"/>
    </location>
</feature>